<evidence type="ECO:0000313" key="3">
    <source>
        <dbReference type="Proteomes" id="UP000321863"/>
    </source>
</evidence>
<sequence>MEKINIPDPCSEDWDRMTPFEKGRFCAVCNKCVIDFTQKTPSEVRQILAERKNEKTCGRFYTVQLDPVRNSGKVGNPLFGYLPSALRNSSILLGMLSFILFLAGCSKKHEDFRTTGLIVSDTEQDSIRNKDVIIGETVIPEDPDTIKMPAKDNVRYDRKMPEK</sequence>
<keyword evidence="3" id="KW-1185">Reference proteome</keyword>
<dbReference type="OrthoDB" id="7432683at2"/>
<comment type="caution">
    <text evidence="2">The sequence shown here is derived from an EMBL/GenBank/DDBJ whole genome shotgun (WGS) entry which is preliminary data.</text>
</comment>
<protein>
    <submittedName>
        <fullName evidence="2">Uncharacterized protein</fullName>
    </submittedName>
</protein>
<feature type="region of interest" description="Disordered" evidence="1">
    <location>
        <begin position="144"/>
        <end position="163"/>
    </location>
</feature>
<evidence type="ECO:0000313" key="2">
    <source>
        <dbReference type="EMBL" id="GEN75953.1"/>
    </source>
</evidence>
<dbReference type="RefSeq" id="WP_146940890.1">
    <property type="nucleotide sequence ID" value="NZ_BJYJ01000006.1"/>
</dbReference>
<dbReference type="EMBL" id="BJYJ01000006">
    <property type="protein sequence ID" value="GEN75953.1"/>
    <property type="molecule type" value="Genomic_DNA"/>
</dbReference>
<reference evidence="2 3" key="1">
    <citation type="submission" date="2019-07" db="EMBL/GenBank/DDBJ databases">
        <title>Whole genome shotgun sequence of Chryseobacterium hagamense NBRC 105253.</title>
        <authorList>
            <person name="Hosoyama A."/>
            <person name="Uohara A."/>
            <person name="Ohji S."/>
            <person name="Ichikawa N."/>
        </authorList>
    </citation>
    <scope>NUCLEOTIDE SEQUENCE [LARGE SCALE GENOMIC DNA]</scope>
    <source>
        <strain evidence="2 3">NBRC 105253</strain>
    </source>
</reference>
<dbReference type="AlphaFoldDB" id="A0A511YL82"/>
<dbReference type="Proteomes" id="UP000321863">
    <property type="component" value="Unassembled WGS sequence"/>
</dbReference>
<name>A0A511YL82_9FLAO</name>
<accession>A0A511YL82</accession>
<proteinExistence type="predicted"/>
<feature type="compositionally biased region" description="Basic and acidic residues" evidence="1">
    <location>
        <begin position="149"/>
        <end position="163"/>
    </location>
</feature>
<organism evidence="2 3">
    <name type="scientific">Chryseobacterium hagamense</name>
    <dbReference type="NCBI Taxonomy" id="395935"/>
    <lineage>
        <taxon>Bacteria</taxon>
        <taxon>Pseudomonadati</taxon>
        <taxon>Bacteroidota</taxon>
        <taxon>Flavobacteriia</taxon>
        <taxon>Flavobacteriales</taxon>
        <taxon>Weeksellaceae</taxon>
        <taxon>Chryseobacterium group</taxon>
        <taxon>Chryseobacterium</taxon>
    </lineage>
</organism>
<gene>
    <name evidence="2" type="ORF">CHA01nite_16930</name>
</gene>
<evidence type="ECO:0000256" key="1">
    <source>
        <dbReference type="SAM" id="MobiDB-lite"/>
    </source>
</evidence>